<feature type="non-terminal residue" evidence="1">
    <location>
        <position position="1"/>
    </location>
</feature>
<reference evidence="1" key="1">
    <citation type="journal article" date="2023" name="IScience">
        <title>Live-bearing cockroach genome reveals convergent evolutionary mechanisms linked to viviparity in insects and beyond.</title>
        <authorList>
            <person name="Fouks B."/>
            <person name="Harrison M.C."/>
            <person name="Mikhailova A.A."/>
            <person name="Marchal E."/>
            <person name="English S."/>
            <person name="Carruthers M."/>
            <person name="Jennings E.C."/>
            <person name="Chiamaka E.L."/>
            <person name="Frigard R.A."/>
            <person name="Pippel M."/>
            <person name="Attardo G.M."/>
            <person name="Benoit J.B."/>
            <person name="Bornberg-Bauer E."/>
            <person name="Tobe S.S."/>
        </authorList>
    </citation>
    <scope>NUCLEOTIDE SEQUENCE</scope>
    <source>
        <strain evidence="1">Stay&amp;Tobe</strain>
    </source>
</reference>
<accession>A0AAD8A207</accession>
<comment type="caution">
    <text evidence="1">The sequence shown here is derived from an EMBL/GenBank/DDBJ whole genome shotgun (WGS) entry which is preliminary data.</text>
</comment>
<dbReference type="Proteomes" id="UP001233999">
    <property type="component" value="Unassembled WGS sequence"/>
</dbReference>
<gene>
    <name evidence="1" type="ORF">L9F63_016029</name>
</gene>
<reference evidence="1" key="2">
    <citation type="submission" date="2023-05" db="EMBL/GenBank/DDBJ databases">
        <authorList>
            <person name="Fouks B."/>
        </authorList>
    </citation>
    <scope>NUCLEOTIDE SEQUENCE</scope>
    <source>
        <strain evidence="1">Stay&amp;Tobe</strain>
        <tissue evidence="1">Testes</tissue>
    </source>
</reference>
<proteinExistence type="predicted"/>
<organism evidence="1 2">
    <name type="scientific">Diploptera punctata</name>
    <name type="common">Pacific beetle cockroach</name>
    <dbReference type="NCBI Taxonomy" id="6984"/>
    <lineage>
        <taxon>Eukaryota</taxon>
        <taxon>Metazoa</taxon>
        <taxon>Ecdysozoa</taxon>
        <taxon>Arthropoda</taxon>
        <taxon>Hexapoda</taxon>
        <taxon>Insecta</taxon>
        <taxon>Pterygota</taxon>
        <taxon>Neoptera</taxon>
        <taxon>Polyneoptera</taxon>
        <taxon>Dictyoptera</taxon>
        <taxon>Blattodea</taxon>
        <taxon>Blaberoidea</taxon>
        <taxon>Blaberidae</taxon>
        <taxon>Diplopterinae</taxon>
        <taxon>Diploptera</taxon>
    </lineage>
</organism>
<feature type="non-terminal residue" evidence="1">
    <location>
        <position position="61"/>
    </location>
</feature>
<dbReference type="EMBL" id="JASPKZ010004177">
    <property type="protein sequence ID" value="KAJ9590931.1"/>
    <property type="molecule type" value="Genomic_DNA"/>
</dbReference>
<protein>
    <submittedName>
        <fullName evidence="1">Uncharacterized protein</fullName>
    </submittedName>
</protein>
<evidence type="ECO:0000313" key="2">
    <source>
        <dbReference type="Proteomes" id="UP001233999"/>
    </source>
</evidence>
<dbReference type="AlphaFoldDB" id="A0AAD8A207"/>
<sequence length="61" mass="6949">RRFPTYFYSTVSLINILGKSVSLYNRIRLFSLLNRTTTHNVKLEDCIAINVLSLDISDGVS</sequence>
<name>A0AAD8A207_DIPPU</name>
<keyword evidence="2" id="KW-1185">Reference proteome</keyword>
<evidence type="ECO:0000313" key="1">
    <source>
        <dbReference type="EMBL" id="KAJ9590931.1"/>
    </source>
</evidence>